<evidence type="ECO:0000256" key="1">
    <source>
        <dbReference type="SAM" id="Coils"/>
    </source>
</evidence>
<dbReference type="SUPFAM" id="SSF58026">
    <property type="entry name" value="Delta-sleep-inducing peptide immunoreactive peptide"/>
    <property type="match status" value="1"/>
</dbReference>
<sequence>MSKKRWGFHITSVTSELVNQSEACPRRPHSHDALGPRFRVVRLDTRGRYMRGRWTCLDLPTATTEVRGLGAGLRRVMMIDSQRQALSLESLELMEQGCEKGAELVHNTDHIPRQNKLRPVLPDAQMWRQCRSQPSSPPHSPAPSSSSGSSIDKKIEQALELVKIHVRTAVQDEVSVLRETIRDLENRNLLLQQENLILRTAGEVAPAAPSPAARTEYVQTLLRH</sequence>
<name>A0AAV2KMG0_KNICA</name>
<dbReference type="InterPro" id="IPR053049">
    <property type="entry name" value="TSC22_domain_protein_2"/>
</dbReference>
<accession>A0AAV2KMG0</accession>
<keyword evidence="1" id="KW-0175">Coiled coil</keyword>
<dbReference type="Proteomes" id="UP001497482">
    <property type="component" value="Chromosome 19"/>
</dbReference>
<protein>
    <submittedName>
        <fullName evidence="3">Uncharacterized protein</fullName>
    </submittedName>
</protein>
<dbReference type="Pfam" id="PF01166">
    <property type="entry name" value="TSC22"/>
    <property type="match status" value="1"/>
</dbReference>
<dbReference type="InterPro" id="IPR000580">
    <property type="entry name" value="TSC22/Bun"/>
</dbReference>
<reference evidence="3 4" key="1">
    <citation type="submission" date="2024-04" db="EMBL/GenBank/DDBJ databases">
        <authorList>
            <person name="Waldvogel A.-M."/>
            <person name="Schoenle A."/>
        </authorList>
    </citation>
    <scope>NUCLEOTIDE SEQUENCE [LARGE SCALE GENOMIC DNA]</scope>
</reference>
<dbReference type="EMBL" id="OZ035841">
    <property type="protein sequence ID" value="CAL1589953.1"/>
    <property type="molecule type" value="Genomic_DNA"/>
</dbReference>
<proteinExistence type="predicted"/>
<organism evidence="3 4">
    <name type="scientific">Knipowitschia caucasica</name>
    <name type="common">Caucasian dwarf goby</name>
    <name type="synonym">Pomatoschistus caucasicus</name>
    <dbReference type="NCBI Taxonomy" id="637954"/>
    <lineage>
        <taxon>Eukaryota</taxon>
        <taxon>Metazoa</taxon>
        <taxon>Chordata</taxon>
        <taxon>Craniata</taxon>
        <taxon>Vertebrata</taxon>
        <taxon>Euteleostomi</taxon>
        <taxon>Actinopterygii</taxon>
        <taxon>Neopterygii</taxon>
        <taxon>Teleostei</taxon>
        <taxon>Neoteleostei</taxon>
        <taxon>Acanthomorphata</taxon>
        <taxon>Gobiaria</taxon>
        <taxon>Gobiiformes</taxon>
        <taxon>Gobioidei</taxon>
        <taxon>Gobiidae</taxon>
        <taxon>Gobiinae</taxon>
        <taxon>Knipowitschia</taxon>
    </lineage>
</organism>
<dbReference type="PANTHER" id="PTHR46894:SF1">
    <property type="entry name" value="TSC22 DOMAIN FAMILY PROTEIN 2"/>
    <property type="match status" value="1"/>
</dbReference>
<dbReference type="Gene3D" id="1.20.5.490">
    <property type="entry name" value="Single helix bin"/>
    <property type="match status" value="1"/>
</dbReference>
<feature type="coiled-coil region" evidence="1">
    <location>
        <begin position="167"/>
        <end position="194"/>
    </location>
</feature>
<evidence type="ECO:0000256" key="2">
    <source>
        <dbReference type="SAM" id="MobiDB-lite"/>
    </source>
</evidence>
<dbReference type="GO" id="GO:0006357">
    <property type="term" value="P:regulation of transcription by RNA polymerase II"/>
    <property type="evidence" value="ECO:0007669"/>
    <property type="project" value="InterPro"/>
</dbReference>
<dbReference type="AlphaFoldDB" id="A0AAV2KMG0"/>
<dbReference type="PANTHER" id="PTHR46894">
    <property type="entry name" value="TSC22 DOMAIN FAMILY PROTEIN 2"/>
    <property type="match status" value="1"/>
</dbReference>
<feature type="region of interest" description="Disordered" evidence="2">
    <location>
        <begin position="129"/>
        <end position="151"/>
    </location>
</feature>
<keyword evidence="4" id="KW-1185">Reference proteome</keyword>
<gene>
    <name evidence="3" type="ORF">KC01_LOCUS19539</name>
</gene>
<evidence type="ECO:0000313" key="3">
    <source>
        <dbReference type="EMBL" id="CAL1589953.1"/>
    </source>
</evidence>
<evidence type="ECO:0000313" key="4">
    <source>
        <dbReference type="Proteomes" id="UP001497482"/>
    </source>
</evidence>